<feature type="region of interest" description="Disordered" evidence="1">
    <location>
        <begin position="34"/>
        <end position="54"/>
    </location>
</feature>
<protein>
    <submittedName>
        <fullName evidence="2">Uncharacterized protein</fullName>
    </submittedName>
</protein>
<dbReference type="EMBL" id="CP036426">
    <property type="protein sequence ID" value="QDV37435.1"/>
    <property type="molecule type" value="Genomic_DNA"/>
</dbReference>
<dbReference type="Proteomes" id="UP000317835">
    <property type="component" value="Chromosome"/>
</dbReference>
<keyword evidence="3" id="KW-1185">Reference proteome</keyword>
<feature type="region of interest" description="Disordered" evidence="1">
    <location>
        <begin position="148"/>
        <end position="174"/>
    </location>
</feature>
<evidence type="ECO:0000313" key="2">
    <source>
        <dbReference type="EMBL" id="QDV37435.1"/>
    </source>
</evidence>
<proteinExistence type="predicted"/>
<sequence>MYAEGLYRGKVVSWGWTESSNGHDLFQMTFSVTGRVDRNDPDGPAEPGEPGQRRWSLTLSSEQNAKWLASNVESLGYDRQDFAGLDPEQEGAFNFEGVELLATCKHEEYQGSPREKWMLFVPRRSVPLSRDRVRSIDDRYGHVFADRDARRAARSASSPPTALASAATGDDLPF</sequence>
<accession>A0A518H9A4</accession>
<feature type="compositionally biased region" description="Low complexity" evidence="1">
    <location>
        <begin position="154"/>
        <end position="168"/>
    </location>
</feature>
<gene>
    <name evidence="2" type="ORF">ElP_53740</name>
</gene>
<evidence type="ECO:0000256" key="1">
    <source>
        <dbReference type="SAM" id="MobiDB-lite"/>
    </source>
</evidence>
<dbReference type="RefSeq" id="WP_145275247.1">
    <property type="nucleotide sequence ID" value="NZ_CP036426.1"/>
</dbReference>
<dbReference type="KEGG" id="tpla:ElP_53740"/>
<reference evidence="2 3" key="1">
    <citation type="submission" date="2019-02" db="EMBL/GenBank/DDBJ databases">
        <title>Deep-cultivation of Planctomycetes and their phenomic and genomic characterization uncovers novel biology.</title>
        <authorList>
            <person name="Wiegand S."/>
            <person name="Jogler M."/>
            <person name="Boedeker C."/>
            <person name="Pinto D."/>
            <person name="Vollmers J."/>
            <person name="Rivas-Marin E."/>
            <person name="Kohn T."/>
            <person name="Peeters S.H."/>
            <person name="Heuer A."/>
            <person name="Rast P."/>
            <person name="Oberbeckmann S."/>
            <person name="Bunk B."/>
            <person name="Jeske O."/>
            <person name="Meyerdierks A."/>
            <person name="Storesund J.E."/>
            <person name="Kallscheuer N."/>
            <person name="Luecker S."/>
            <person name="Lage O.M."/>
            <person name="Pohl T."/>
            <person name="Merkel B.J."/>
            <person name="Hornburger P."/>
            <person name="Mueller R.-W."/>
            <person name="Bruemmer F."/>
            <person name="Labrenz M."/>
            <person name="Spormann A.M."/>
            <person name="Op den Camp H."/>
            <person name="Overmann J."/>
            <person name="Amann R."/>
            <person name="Jetten M.S.M."/>
            <person name="Mascher T."/>
            <person name="Medema M.H."/>
            <person name="Devos D.P."/>
            <person name="Kaster A.-K."/>
            <person name="Ovreas L."/>
            <person name="Rohde M."/>
            <person name="Galperin M.Y."/>
            <person name="Jogler C."/>
        </authorList>
    </citation>
    <scope>NUCLEOTIDE SEQUENCE [LARGE SCALE GENOMIC DNA]</scope>
    <source>
        <strain evidence="2 3">ElP</strain>
    </source>
</reference>
<evidence type="ECO:0000313" key="3">
    <source>
        <dbReference type="Proteomes" id="UP000317835"/>
    </source>
</evidence>
<name>A0A518H9A4_9BACT</name>
<organism evidence="2 3">
    <name type="scientific">Tautonia plasticadhaerens</name>
    <dbReference type="NCBI Taxonomy" id="2527974"/>
    <lineage>
        <taxon>Bacteria</taxon>
        <taxon>Pseudomonadati</taxon>
        <taxon>Planctomycetota</taxon>
        <taxon>Planctomycetia</taxon>
        <taxon>Isosphaerales</taxon>
        <taxon>Isosphaeraceae</taxon>
        <taxon>Tautonia</taxon>
    </lineage>
</organism>
<dbReference type="AlphaFoldDB" id="A0A518H9A4"/>